<reference evidence="2 3" key="1">
    <citation type="submission" date="2024-03" db="EMBL/GenBank/DDBJ databases">
        <title>Draft genome sequence of Pseudonocardia tropica JCM 19149.</title>
        <authorList>
            <person name="Butdee W."/>
            <person name="Duangmal K."/>
        </authorList>
    </citation>
    <scope>NUCLEOTIDE SEQUENCE [LARGE SCALE GENOMIC DNA]</scope>
    <source>
        <strain evidence="2 3">JCM 19149</strain>
    </source>
</reference>
<accession>A0ABV1JP75</accession>
<protein>
    <submittedName>
        <fullName evidence="2">Type IV toxin-antitoxin system AbiEi family antitoxin domain-containing protein</fullName>
    </submittedName>
</protein>
<gene>
    <name evidence="2" type="ORF">WHI96_02820</name>
</gene>
<comment type="caution">
    <text evidence="2">The sequence shown here is derived from an EMBL/GenBank/DDBJ whole genome shotgun (WGS) entry which is preliminary data.</text>
</comment>
<name>A0ABV1JP75_9PSEU</name>
<sequence>MLSLMSESNRSSSERWQAATQHIAAAAREVLADMVRIDEEDAELDRRKAELDAERKAILPQARHLAQLLQGWGLAQPDDAEGIGAELAQKVQASQTVAVDAKLSWNVQPMNTREAVLKFVGQKNEVFGTSEIVDGVLAMGVDSQSATTRSLLSKMAKEGQLIKVGRGQYRLGNVDTTSPASSEAEVGLFDDDEADEDQDATERFERLPEADKWQLSREWDDAHREEMAEES</sequence>
<proteinExistence type="predicted"/>
<dbReference type="RefSeq" id="WP_345641278.1">
    <property type="nucleotide sequence ID" value="NZ_BAABLY010000005.1"/>
</dbReference>
<dbReference type="EMBL" id="JBEDNP010000001">
    <property type="protein sequence ID" value="MEQ3537738.1"/>
    <property type="molecule type" value="Genomic_DNA"/>
</dbReference>
<dbReference type="Proteomes" id="UP001464923">
    <property type="component" value="Unassembled WGS sequence"/>
</dbReference>
<feature type="compositionally biased region" description="Basic and acidic residues" evidence="1">
    <location>
        <begin position="200"/>
        <end position="209"/>
    </location>
</feature>
<feature type="region of interest" description="Disordered" evidence="1">
    <location>
        <begin position="172"/>
        <end position="209"/>
    </location>
</feature>
<evidence type="ECO:0000256" key="1">
    <source>
        <dbReference type="SAM" id="MobiDB-lite"/>
    </source>
</evidence>
<organism evidence="2 3">
    <name type="scientific">Pseudonocardia tropica</name>
    <dbReference type="NCBI Taxonomy" id="681289"/>
    <lineage>
        <taxon>Bacteria</taxon>
        <taxon>Bacillati</taxon>
        <taxon>Actinomycetota</taxon>
        <taxon>Actinomycetes</taxon>
        <taxon>Pseudonocardiales</taxon>
        <taxon>Pseudonocardiaceae</taxon>
        <taxon>Pseudonocardia</taxon>
    </lineage>
</organism>
<keyword evidence="3" id="KW-1185">Reference proteome</keyword>
<feature type="compositionally biased region" description="Acidic residues" evidence="1">
    <location>
        <begin position="188"/>
        <end position="199"/>
    </location>
</feature>
<evidence type="ECO:0000313" key="2">
    <source>
        <dbReference type="EMBL" id="MEQ3537738.1"/>
    </source>
</evidence>
<evidence type="ECO:0000313" key="3">
    <source>
        <dbReference type="Proteomes" id="UP001464923"/>
    </source>
</evidence>